<dbReference type="Proteomes" id="UP000184278">
    <property type="component" value="Unassembled WGS sequence"/>
</dbReference>
<keyword evidence="1" id="KW-0732">Signal</keyword>
<evidence type="ECO:0000313" key="2">
    <source>
        <dbReference type="EMBL" id="SHH89158.1"/>
    </source>
</evidence>
<name>A0A1M5WNR3_BUTFI</name>
<feature type="signal peptide" evidence="1">
    <location>
        <begin position="1"/>
        <end position="27"/>
    </location>
</feature>
<reference evidence="3" key="1">
    <citation type="submission" date="2016-11" db="EMBL/GenBank/DDBJ databases">
        <authorList>
            <person name="Varghese N."/>
            <person name="Submissions S."/>
        </authorList>
    </citation>
    <scope>NUCLEOTIDE SEQUENCE [LARGE SCALE GENOMIC DNA]</scope>
    <source>
        <strain evidence="3">DSM 3071</strain>
    </source>
</reference>
<evidence type="ECO:0008006" key="4">
    <source>
        <dbReference type="Google" id="ProtNLM"/>
    </source>
</evidence>
<dbReference type="AlphaFoldDB" id="A0A1M5WNR3"/>
<dbReference type="GeneID" id="89509553"/>
<dbReference type="PROSITE" id="PS51257">
    <property type="entry name" value="PROKAR_LIPOPROTEIN"/>
    <property type="match status" value="1"/>
</dbReference>
<sequence length="181" mass="20580">MRNIIKRFITFLSVVCMLLGCVGCSKNNTTSLDEAETGSFKSMTTTYPGKYKVTFMSPSTGHPDGNSDFSTYVDWKSEQLHGDCSIAYYVMTDNRIEDDYSKYDSLEEVEIDSKIYKVIREDDKVTLLYKVDNSFYIIVELYHMIKFDAEGKSAEDAYSISDLLDDGGFDDAIRMDISPVE</sequence>
<dbReference type="RefSeq" id="WP_073386119.1">
    <property type="nucleotide sequence ID" value="NZ_FQXK01000008.1"/>
</dbReference>
<proteinExistence type="predicted"/>
<evidence type="ECO:0000313" key="3">
    <source>
        <dbReference type="Proteomes" id="UP000184278"/>
    </source>
</evidence>
<gene>
    <name evidence="2" type="ORF">SAMN02745229_01095</name>
</gene>
<evidence type="ECO:0000256" key="1">
    <source>
        <dbReference type="SAM" id="SignalP"/>
    </source>
</evidence>
<accession>A0A1M5WNR3</accession>
<feature type="chain" id="PRO_5009914714" description="DUF4825 domain-containing protein" evidence="1">
    <location>
        <begin position="28"/>
        <end position="181"/>
    </location>
</feature>
<keyword evidence="3" id="KW-1185">Reference proteome</keyword>
<protein>
    <recommendedName>
        <fullName evidence="4">DUF4825 domain-containing protein</fullName>
    </recommendedName>
</protein>
<dbReference type="EMBL" id="FQXK01000008">
    <property type="protein sequence ID" value="SHH89158.1"/>
    <property type="molecule type" value="Genomic_DNA"/>
</dbReference>
<organism evidence="2 3">
    <name type="scientific">Butyrivibrio fibrisolvens DSM 3071</name>
    <dbReference type="NCBI Taxonomy" id="1121131"/>
    <lineage>
        <taxon>Bacteria</taxon>
        <taxon>Bacillati</taxon>
        <taxon>Bacillota</taxon>
        <taxon>Clostridia</taxon>
        <taxon>Lachnospirales</taxon>
        <taxon>Lachnospiraceae</taxon>
        <taxon>Butyrivibrio</taxon>
    </lineage>
</organism>
<dbReference type="STRING" id="1121131.SAMN02745229_01095"/>